<evidence type="ECO:0000313" key="3">
    <source>
        <dbReference type="EMBL" id="XBH08468.1"/>
    </source>
</evidence>
<reference evidence="3" key="1">
    <citation type="submission" date="2024-05" db="EMBL/GenBank/DDBJ databases">
        <title>Planctomycetes of the genus Singulisphaera possess chitinolytic capabilities.</title>
        <authorList>
            <person name="Ivanova A."/>
        </authorList>
    </citation>
    <scope>NUCLEOTIDE SEQUENCE</scope>
    <source>
        <strain evidence="3">Ch08T</strain>
        <plasmid evidence="3">pSnCh</plasmid>
    </source>
</reference>
<proteinExistence type="predicted"/>
<protein>
    <submittedName>
        <fullName evidence="3">FHA domain-containing protein</fullName>
    </submittedName>
</protein>
<dbReference type="InterPro" id="IPR000253">
    <property type="entry name" value="FHA_dom"/>
</dbReference>
<dbReference type="PROSITE" id="PS50006">
    <property type="entry name" value="FHA_DOMAIN"/>
    <property type="match status" value="2"/>
</dbReference>
<dbReference type="AlphaFoldDB" id="A0AAU7CSK8"/>
<evidence type="ECO:0000259" key="2">
    <source>
        <dbReference type="PROSITE" id="PS50006"/>
    </source>
</evidence>
<dbReference type="InterPro" id="IPR008984">
    <property type="entry name" value="SMAD_FHA_dom_sf"/>
</dbReference>
<dbReference type="Gene3D" id="2.60.200.20">
    <property type="match status" value="2"/>
</dbReference>
<sequence length="386" mass="41877">MISFLDASGAGGPLQWAIECRGSAVVERFTFDQPFLVVGRNPVSDLHLPHPEVSDRHAYLQLVGGRLACVDLGSDAGTYLDGCCQRFGWVDPGGTIRIGPYRLRLASEDCIPKAAGSETTRQPTMALELSHRSIRSSSCSVTEDLILVGSSADCQVRLLDLSVSNVHCALIRTSKGNWLVDLLGRGGITINGTKTRIGRIVNGDEFRLGNSRVRLPSDRTADLAADEAHKPIGSVGSSSIPAVVSAADLRPLLSGLTPETAEIAESLLVPLANQFGMMQQHLFDRLQQAERERFQALATFQNEQFAALREELEQLRELRQEIDEMRGELIQEDRTSNGRTRTGKASVTRPRLGAATTPDTRDRAQALPPPEASSVLRISIGESSSL</sequence>
<dbReference type="SMART" id="SM00240">
    <property type="entry name" value="FHA"/>
    <property type="match status" value="2"/>
</dbReference>
<name>A0AAU7CSK8_9BACT</name>
<dbReference type="PANTHER" id="PTHR23308">
    <property type="entry name" value="NUCLEAR INHIBITOR OF PROTEIN PHOSPHATASE-1"/>
    <property type="match status" value="1"/>
</dbReference>
<dbReference type="InterPro" id="IPR050923">
    <property type="entry name" value="Cell_Proc_Reg/RNA_Proc"/>
</dbReference>
<evidence type="ECO:0000256" key="1">
    <source>
        <dbReference type="SAM" id="MobiDB-lite"/>
    </source>
</evidence>
<geneLocation type="plasmid" evidence="3">
    <name>pSnCh</name>
</geneLocation>
<dbReference type="RefSeq" id="WP_406701339.1">
    <property type="nucleotide sequence ID" value="NZ_CP155448.1"/>
</dbReference>
<accession>A0AAU7CSK8</accession>
<keyword evidence="3" id="KW-0614">Plasmid</keyword>
<dbReference type="CDD" id="cd00060">
    <property type="entry name" value="FHA"/>
    <property type="match status" value="2"/>
</dbReference>
<gene>
    <name evidence="3" type="ORF">V5E97_40075</name>
</gene>
<dbReference type="SUPFAM" id="SSF49879">
    <property type="entry name" value="SMAD/FHA domain"/>
    <property type="match status" value="2"/>
</dbReference>
<feature type="domain" description="FHA" evidence="2">
    <location>
        <begin position="146"/>
        <end position="195"/>
    </location>
</feature>
<dbReference type="EMBL" id="CP155448">
    <property type="protein sequence ID" value="XBH08468.1"/>
    <property type="molecule type" value="Genomic_DNA"/>
</dbReference>
<feature type="domain" description="FHA" evidence="2">
    <location>
        <begin position="36"/>
        <end position="82"/>
    </location>
</feature>
<feature type="region of interest" description="Disordered" evidence="1">
    <location>
        <begin position="332"/>
        <end position="373"/>
    </location>
</feature>
<dbReference type="Pfam" id="PF00498">
    <property type="entry name" value="FHA"/>
    <property type="match status" value="2"/>
</dbReference>
<organism evidence="3">
    <name type="scientific">Singulisphaera sp. Ch08</name>
    <dbReference type="NCBI Taxonomy" id="3120278"/>
    <lineage>
        <taxon>Bacteria</taxon>
        <taxon>Pseudomonadati</taxon>
        <taxon>Planctomycetota</taxon>
        <taxon>Planctomycetia</taxon>
        <taxon>Isosphaerales</taxon>
        <taxon>Isosphaeraceae</taxon>
        <taxon>Singulisphaera</taxon>
    </lineage>
</organism>